<feature type="signal peptide" evidence="1">
    <location>
        <begin position="1"/>
        <end position="19"/>
    </location>
</feature>
<organism evidence="2 3">
    <name type="scientific">Hallerella porci</name>
    <dbReference type="NCBI Taxonomy" id="1945871"/>
    <lineage>
        <taxon>Bacteria</taxon>
        <taxon>Pseudomonadati</taxon>
        <taxon>Fibrobacterota</taxon>
        <taxon>Fibrobacteria</taxon>
        <taxon>Fibrobacterales</taxon>
        <taxon>Fibrobacteraceae</taxon>
        <taxon>Hallerella</taxon>
    </lineage>
</organism>
<gene>
    <name evidence="2" type="ORF">B0H50_12130</name>
</gene>
<sequence>MKKWIFLFALALFFGCAKNNPEFVPLSLNWFEYQGDLAAIDSSYKPATVDSSFEETCLISMTRALMESKNLRECEESAQKYNVQYFGILVDGKSVLEFRGQSASIHEILDMEKEPLPLNKSKNCTFKARCDGKTATLID</sequence>
<feature type="chain" id="PRO_5047191151" description="Lipoprotein" evidence="1">
    <location>
        <begin position="20"/>
        <end position="139"/>
    </location>
</feature>
<dbReference type="EMBL" id="QGHD01000021">
    <property type="protein sequence ID" value="PWK94498.1"/>
    <property type="molecule type" value="Genomic_DNA"/>
</dbReference>
<dbReference type="PROSITE" id="PS51257">
    <property type="entry name" value="PROKAR_LIPOPROTEIN"/>
    <property type="match status" value="1"/>
</dbReference>
<protein>
    <recommendedName>
        <fullName evidence="4">Lipoprotein</fullName>
    </recommendedName>
</protein>
<evidence type="ECO:0000313" key="2">
    <source>
        <dbReference type="EMBL" id="PWK94498.1"/>
    </source>
</evidence>
<keyword evidence="1" id="KW-0732">Signal</keyword>
<reference evidence="2 3" key="1">
    <citation type="submission" date="2018-05" db="EMBL/GenBank/DDBJ databases">
        <title>Animal gut microbial communities from fecal samples from Wisconsin, USA.</title>
        <authorList>
            <person name="Neumann A."/>
        </authorList>
    </citation>
    <scope>NUCLEOTIDE SEQUENCE [LARGE SCALE GENOMIC DNA]</scope>
    <source>
        <strain evidence="2 3">UWS4</strain>
    </source>
</reference>
<evidence type="ECO:0000256" key="1">
    <source>
        <dbReference type="SAM" id="SignalP"/>
    </source>
</evidence>
<name>A0ABX5LKQ5_9BACT</name>
<evidence type="ECO:0000313" key="3">
    <source>
        <dbReference type="Proteomes" id="UP000245523"/>
    </source>
</evidence>
<dbReference type="RefSeq" id="WP_109587619.1">
    <property type="nucleotide sequence ID" value="NZ_QGHD01000021.1"/>
</dbReference>
<comment type="caution">
    <text evidence="2">The sequence shown here is derived from an EMBL/GenBank/DDBJ whole genome shotgun (WGS) entry which is preliminary data.</text>
</comment>
<evidence type="ECO:0008006" key="4">
    <source>
        <dbReference type="Google" id="ProtNLM"/>
    </source>
</evidence>
<proteinExistence type="predicted"/>
<keyword evidence="3" id="KW-1185">Reference proteome</keyword>
<accession>A0ABX5LKQ5</accession>
<dbReference type="Proteomes" id="UP000245523">
    <property type="component" value="Unassembled WGS sequence"/>
</dbReference>